<dbReference type="AlphaFoldDB" id="A0A1U9YPU4"/>
<protein>
    <submittedName>
        <fullName evidence="1">Uncharacterized protein</fullName>
    </submittedName>
</protein>
<proteinExistence type="predicted"/>
<reference evidence="1 2" key="1">
    <citation type="submission" date="2017-03" db="EMBL/GenBank/DDBJ databases">
        <title>Paenibacillus larvae genome sequencing.</title>
        <authorList>
            <person name="Dingman D.W."/>
        </authorList>
    </citation>
    <scope>NUCLEOTIDE SEQUENCE [LARGE SCALE GENOMIC DNA]</scope>
    <source>
        <strain evidence="1 2">SAG 10367</strain>
    </source>
</reference>
<gene>
    <name evidence="1" type="ORF">B7C51_14700</name>
</gene>
<name>A0A1U9YPU4_9BACL</name>
<organism evidence="1 2">
    <name type="scientific">Paenibacillus larvae subsp. pulvifaciens</name>
    <dbReference type="NCBI Taxonomy" id="1477"/>
    <lineage>
        <taxon>Bacteria</taxon>
        <taxon>Bacillati</taxon>
        <taxon>Bacillota</taxon>
        <taxon>Bacilli</taxon>
        <taxon>Bacillales</taxon>
        <taxon>Paenibacillaceae</taxon>
        <taxon>Paenibacillus</taxon>
    </lineage>
</organism>
<dbReference type="EMBL" id="CP020557">
    <property type="protein sequence ID" value="ARF68773.1"/>
    <property type="molecule type" value="Genomic_DNA"/>
</dbReference>
<sequence length="63" mass="7157">MFGKTHTGNKFIEMALSSQTPGLKDCSVLIIVTCCYTSVNLQRDKQKSMLRREKEEQGGENFE</sequence>
<accession>A0A1U9YPU4</accession>
<dbReference type="RefSeq" id="WP_036655949.1">
    <property type="nucleotide sequence ID" value="NZ_CP020557.1"/>
</dbReference>
<evidence type="ECO:0000313" key="1">
    <source>
        <dbReference type="EMBL" id="ARF68773.1"/>
    </source>
</evidence>
<evidence type="ECO:0000313" key="2">
    <source>
        <dbReference type="Proteomes" id="UP000192727"/>
    </source>
</evidence>
<dbReference type="Proteomes" id="UP000192727">
    <property type="component" value="Chromosome"/>
</dbReference>